<feature type="region of interest" description="Disordered" evidence="1">
    <location>
        <begin position="1"/>
        <end position="21"/>
    </location>
</feature>
<gene>
    <name evidence="2" type="ORF">C8D95_102107</name>
</gene>
<evidence type="ECO:0000256" key="1">
    <source>
        <dbReference type="SAM" id="MobiDB-lite"/>
    </source>
</evidence>
<evidence type="ECO:0000313" key="3">
    <source>
        <dbReference type="Proteomes" id="UP000245390"/>
    </source>
</evidence>
<accession>A0A316G990</accession>
<proteinExistence type="predicted"/>
<dbReference type="EMBL" id="QGGV01000002">
    <property type="protein sequence ID" value="PWK57464.1"/>
    <property type="molecule type" value="Genomic_DNA"/>
</dbReference>
<evidence type="ECO:0000313" key="2">
    <source>
        <dbReference type="EMBL" id="PWK57464.1"/>
    </source>
</evidence>
<comment type="caution">
    <text evidence="2">The sequence shown here is derived from an EMBL/GenBank/DDBJ whole genome shotgun (WGS) entry which is preliminary data.</text>
</comment>
<name>A0A316G990_9RHOB</name>
<dbReference type="RefSeq" id="WP_164721694.1">
    <property type="nucleotide sequence ID" value="NZ_CP034588.1"/>
</dbReference>
<protein>
    <submittedName>
        <fullName evidence="2">Uncharacterized protein</fullName>
    </submittedName>
</protein>
<reference evidence="2 3" key="1">
    <citation type="submission" date="2018-05" db="EMBL/GenBank/DDBJ databases">
        <title>Genomic Encyclopedia of Type Strains, Phase IV (KMG-IV): sequencing the most valuable type-strain genomes for metagenomic binning, comparative biology and taxonomic classification.</title>
        <authorList>
            <person name="Goeker M."/>
        </authorList>
    </citation>
    <scope>NUCLEOTIDE SEQUENCE [LARGE SCALE GENOMIC DNA]</scope>
    <source>
        <strain evidence="2 3">DSM 103371</strain>
    </source>
</reference>
<sequence>MTKRQRPLAARTTPSKILRDPQDLQRSIDVMRDYRRQRYTTRVIVSRSLSAVEAV</sequence>
<dbReference type="Proteomes" id="UP000245390">
    <property type="component" value="Unassembled WGS sequence"/>
</dbReference>
<keyword evidence="3" id="KW-1185">Reference proteome</keyword>
<dbReference type="AlphaFoldDB" id="A0A316G990"/>
<organism evidence="2 3">
    <name type="scientific">Silicimonas algicola</name>
    <dbReference type="NCBI Taxonomy" id="1826607"/>
    <lineage>
        <taxon>Bacteria</taxon>
        <taxon>Pseudomonadati</taxon>
        <taxon>Pseudomonadota</taxon>
        <taxon>Alphaproteobacteria</taxon>
        <taxon>Rhodobacterales</taxon>
        <taxon>Paracoccaceae</taxon>
    </lineage>
</organism>